<sequence>MIPYQPALPFMEEPKAEEAPHDTWTRLYRRSQPARERAQANAALTIPEAYLPDGGLIDDHSGQVSYQSIGYRGVNNIVNVMANLLFRTSRSFFRLAPSKEWLRKHPTADTAALEADMAAIESRATEAWVQRGDHDKLIQALIQVAVVGQAVLWFDKDQDVFRVVPFRNYCIDRLFDGSIGTLIIAEQLRVLDLRDDLRESLLDAGKAPMAPVALYTRLMAQPDGKYLLEVSVDDGPVIPDLTQTFDKDKLPFATPFWSLPPEASYGISLVDGLRGDLHKLNILAAAQTRGILNILDWRTLVNPGGLTDIEDFKESQPGDPIAGKPEDIAVSVTGDPKIVELITAVMADIERRLAAAFLVEQATFRTGERVTAEEVRRTVDSLERQYTGIYAAMAHHLQQPLARWILDMVDFSKDLSIDVTVVTGLDALSRATEADNLQRTLLTMAQLATLPDDLRARMKQQEITTAIGAGYGVDMTKFMIPEEEFRKQQEQLQQQQMAMQVAATNATQQNVR</sequence>
<accession>A0A8S5QTG9</accession>
<organism evidence="11">
    <name type="scientific">Podoviridae sp. ctRnx2</name>
    <dbReference type="NCBI Taxonomy" id="2826555"/>
    <lineage>
        <taxon>Viruses</taxon>
        <taxon>Duplodnaviria</taxon>
        <taxon>Heunggongvirae</taxon>
        <taxon>Uroviricota</taxon>
        <taxon>Caudoviricetes</taxon>
    </lineage>
</organism>
<evidence type="ECO:0000313" key="11">
    <source>
        <dbReference type="EMBL" id="DAE22013.1"/>
    </source>
</evidence>
<evidence type="ECO:0000256" key="6">
    <source>
        <dbReference type="ARBA" id="ARBA00022844"/>
    </source>
</evidence>
<evidence type="ECO:0000256" key="8">
    <source>
        <dbReference type="ARBA" id="ARBA00023009"/>
    </source>
</evidence>
<dbReference type="GO" id="GO:0099002">
    <property type="term" value="P:symbiont genome ejection through host cell envelope, short tail mechanism"/>
    <property type="evidence" value="ECO:0007669"/>
    <property type="project" value="UniProtKB-KW"/>
</dbReference>
<evidence type="ECO:0000256" key="4">
    <source>
        <dbReference type="ARBA" id="ARBA00022595"/>
    </source>
</evidence>
<dbReference type="GO" id="GO:0044423">
    <property type="term" value="C:virion component"/>
    <property type="evidence" value="ECO:0007669"/>
    <property type="project" value="UniProtKB-KW"/>
</dbReference>
<keyword evidence="4" id="KW-1162">Viral penetration into host cytoplasm</keyword>
<proteinExistence type="predicted"/>
<keyword evidence="7" id="KW-0118">Viral capsid assembly</keyword>
<keyword evidence="10" id="KW-1160">Virus entry into host cell</keyword>
<evidence type="ECO:0000256" key="7">
    <source>
        <dbReference type="ARBA" id="ARBA00022950"/>
    </source>
</evidence>
<evidence type="ECO:0000256" key="2">
    <source>
        <dbReference type="ARBA" id="ARBA00004328"/>
    </source>
</evidence>
<evidence type="ECO:0000256" key="3">
    <source>
        <dbReference type="ARBA" id="ARBA00022470"/>
    </source>
</evidence>
<comment type="subcellular location">
    <subcellularLocation>
        <location evidence="2">Virion</location>
    </subcellularLocation>
</comment>
<evidence type="ECO:0000256" key="9">
    <source>
        <dbReference type="ARBA" id="ARBA00023219"/>
    </source>
</evidence>
<reference evidence="11" key="1">
    <citation type="journal article" date="2021" name="Proc. Natl. Acad. Sci. U.S.A.">
        <title>A Catalog of Tens of Thousands of Viruses from Human Metagenomes Reveals Hidden Associations with Chronic Diseases.</title>
        <authorList>
            <person name="Tisza M.J."/>
            <person name="Buck C.B."/>
        </authorList>
    </citation>
    <scope>NUCLEOTIDE SEQUENCE</scope>
    <source>
        <strain evidence="11">CtRnx2</strain>
    </source>
</reference>
<keyword evidence="9" id="KW-0231">Viral genome packaging</keyword>
<dbReference type="InterPro" id="IPR020991">
    <property type="entry name" value="Connector_podovirus"/>
</dbReference>
<evidence type="ECO:0000256" key="1">
    <source>
        <dbReference type="ARBA" id="ARBA00003421"/>
    </source>
</evidence>
<dbReference type="Pfam" id="PF12236">
    <property type="entry name" value="Head-tail_con"/>
    <property type="match status" value="1"/>
</dbReference>
<keyword evidence="5" id="KW-1188">Viral release from host cell</keyword>
<evidence type="ECO:0000256" key="10">
    <source>
        <dbReference type="ARBA" id="ARBA00023296"/>
    </source>
</evidence>
<dbReference type="EMBL" id="BK015724">
    <property type="protein sequence ID" value="DAE22013.1"/>
    <property type="molecule type" value="Genomic_DNA"/>
</dbReference>
<keyword evidence="8" id="KW-1171">Viral genome ejection through host cell envelope</keyword>
<protein>
    <submittedName>
        <fullName evidence="11">Head to tail joining protein</fullName>
    </submittedName>
</protein>
<name>A0A8S5QTG9_9CAUD</name>
<keyword evidence="6" id="KW-0946">Virion</keyword>
<keyword evidence="3" id="KW-1244">Viral short tail ejection system</keyword>
<comment type="function">
    <text evidence="1">Forms the portal vertex of the capsid. This portal plays critical roles in head assembly, genome packaging, neck/tail attachment, and genome ejection. The portal protein multimerizes as a single ring-shaped homododecamer arranged around a central channel.</text>
</comment>
<evidence type="ECO:0000256" key="5">
    <source>
        <dbReference type="ARBA" id="ARBA00022612"/>
    </source>
</evidence>